<dbReference type="EMBL" id="JYNY01000428">
    <property type="protein sequence ID" value="KJJ83971.1"/>
    <property type="molecule type" value="Genomic_DNA"/>
</dbReference>
<proteinExistence type="predicted"/>
<dbReference type="InterPro" id="IPR029058">
    <property type="entry name" value="AB_hydrolase_fold"/>
</dbReference>
<sequence length="432" mass="49801">MAIDSYSHKNYYYEIFESGKLTGKVVIDKYITEEMIVFKSRSHNIFPAEYPIFEQKIMSDRKAFTPLKYNARITGMNGVSHFVWLEQEKGMTNYLCMDGKNFCPMREFETGDKTFVFSPYEIMLYMPVFDVYNFWKKGTQFFEIMIPSIDSTPLLRSKIEISYLGDEYITFMGEKQATEKFNLKSPSFEEVTVYISKYSHYIFQVDIPGRGKKFILEKVDRNFKDILKKESTKIFGIDYAEMTNPAAFLKYDTTPSESKSNILNVKNIIADVDGINIEGKLWMPPNTVNPVFVLFVPSFDAETVGEFTYIKSLIERLVNDGFTVFALNYNKEYKKLIRQGDIGEAEIIKYIKSGVSFLNENNTAKKPIVVLTYGASAYFTIKAINDAPEVSSCVLLNPFFGMKYGIDNYKSILSDKIKNNGFLIFDEGYLNT</sequence>
<dbReference type="Proteomes" id="UP000033428">
    <property type="component" value="Unassembled WGS sequence"/>
</dbReference>
<comment type="caution">
    <text evidence="1">The sequence shown here is derived from an EMBL/GenBank/DDBJ whole genome shotgun (WGS) entry which is preliminary data.</text>
</comment>
<dbReference type="AlphaFoldDB" id="A0A0F0CR23"/>
<feature type="non-terminal residue" evidence="1">
    <location>
        <position position="432"/>
    </location>
</feature>
<accession>A0A0F0CR23</accession>
<organism evidence="1 2">
    <name type="scientific">Candidatus Omnitrophus magneticus</name>
    <dbReference type="NCBI Taxonomy" id="1609969"/>
    <lineage>
        <taxon>Bacteria</taxon>
        <taxon>Pseudomonadati</taxon>
        <taxon>Candidatus Omnitrophota</taxon>
        <taxon>Candidatus Omnitrophus</taxon>
    </lineage>
</organism>
<gene>
    <name evidence="1" type="ORF">OMAG_002143</name>
</gene>
<evidence type="ECO:0000313" key="1">
    <source>
        <dbReference type="EMBL" id="KJJ83971.1"/>
    </source>
</evidence>
<keyword evidence="2" id="KW-1185">Reference proteome</keyword>
<evidence type="ECO:0000313" key="2">
    <source>
        <dbReference type="Proteomes" id="UP000033428"/>
    </source>
</evidence>
<dbReference type="Gene3D" id="3.40.50.1820">
    <property type="entry name" value="alpha/beta hydrolase"/>
    <property type="match status" value="1"/>
</dbReference>
<protein>
    <submittedName>
        <fullName evidence="1">Uncharacterized protein</fullName>
    </submittedName>
</protein>
<name>A0A0F0CR23_9BACT</name>
<dbReference type="SUPFAM" id="SSF53474">
    <property type="entry name" value="alpha/beta-Hydrolases"/>
    <property type="match status" value="1"/>
</dbReference>
<reference evidence="1 2" key="1">
    <citation type="submission" date="2015-02" db="EMBL/GenBank/DDBJ databases">
        <title>Single-cell genomics of uncultivated deep-branching MTB reveals a conserved set of magnetosome genes.</title>
        <authorList>
            <person name="Kolinko S."/>
            <person name="Richter M."/>
            <person name="Glockner F.O."/>
            <person name="Brachmann A."/>
            <person name="Schuler D."/>
        </authorList>
    </citation>
    <scope>NUCLEOTIDE SEQUENCE [LARGE SCALE GENOMIC DNA]</scope>
    <source>
        <strain evidence="1">SKK-01</strain>
    </source>
</reference>